<keyword evidence="1" id="KW-0723">Serine/threonine-protein kinase</keyword>
<evidence type="ECO:0000256" key="5">
    <source>
        <dbReference type="ARBA" id="ARBA00022840"/>
    </source>
</evidence>
<dbReference type="InterPro" id="IPR011009">
    <property type="entry name" value="Kinase-like_dom_sf"/>
</dbReference>
<dbReference type="PROSITE" id="PS00108">
    <property type="entry name" value="PROTEIN_KINASE_ST"/>
    <property type="match status" value="1"/>
</dbReference>
<keyword evidence="3" id="KW-0547">Nucleotide-binding</keyword>
<feature type="compositionally biased region" description="Basic residues" evidence="6">
    <location>
        <begin position="56"/>
        <end position="71"/>
    </location>
</feature>
<dbReference type="InterPro" id="IPR050205">
    <property type="entry name" value="CDPK_Ser/Thr_kinases"/>
</dbReference>
<feature type="region of interest" description="Disordered" evidence="6">
    <location>
        <begin position="56"/>
        <end position="78"/>
    </location>
</feature>
<dbReference type="AlphaFoldDB" id="A0A6A0A7K7"/>
<evidence type="ECO:0000313" key="8">
    <source>
        <dbReference type="EMBL" id="GFH28600.1"/>
    </source>
</evidence>
<dbReference type="PROSITE" id="PS50011">
    <property type="entry name" value="PROTEIN_KINASE_DOM"/>
    <property type="match status" value="1"/>
</dbReference>
<dbReference type="EMBL" id="BLLF01003950">
    <property type="protein sequence ID" value="GFH28600.1"/>
    <property type="molecule type" value="Genomic_DNA"/>
</dbReference>
<dbReference type="Proteomes" id="UP000485058">
    <property type="component" value="Unassembled WGS sequence"/>
</dbReference>
<evidence type="ECO:0000256" key="4">
    <source>
        <dbReference type="ARBA" id="ARBA00022777"/>
    </source>
</evidence>
<dbReference type="PANTHER" id="PTHR24349">
    <property type="entry name" value="SERINE/THREONINE-PROTEIN KINASE"/>
    <property type="match status" value="1"/>
</dbReference>
<dbReference type="Pfam" id="PF00069">
    <property type="entry name" value="Pkinase"/>
    <property type="match status" value="1"/>
</dbReference>
<dbReference type="InterPro" id="IPR000719">
    <property type="entry name" value="Prot_kinase_dom"/>
</dbReference>
<keyword evidence="4 8" id="KW-0418">Kinase</keyword>
<dbReference type="GO" id="GO:0004674">
    <property type="term" value="F:protein serine/threonine kinase activity"/>
    <property type="evidence" value="ECO:0007669"/>
    <property type="project" value="UniProtKB-KW"/>
</dbReference>
<evidence type="ECO:0000256" key="3">
    <source>
        <dbReference type="ARBA" id="ARBA00022741"/>
    </source>
</evidence>
<dbReference type="SUPFAM" id="SSF56112">
    <property type="entry name" value="Protein kinase-like (PK-like)"/>
    <property type="match status" value="1"/>
</dbReference>
<dbReference type="Gene3D" id="1.10.510.10">
    <property type="entry name" value="Transferase(Phosphotransferase) domain 1"/>
    <property type="match status" value="1"/>
</dbReference>
<keyword evidence="5" id="KW-0067">ATP-binding</keyword>
<evidence type="ECO:0000313" key="9">
    <source>
        <dbReference type="Proteomes" id="UP000485058"/>
    </source>
</evidence>
<dbReference type="SMART" id="SM00220">
    <property type="entry name" value="S_TKc"/>
    <property type="match status" value="1"/>
</dbReference>
<sequence length="299" mass="32061">MASLANSSNYCERDVARILRQLLDAVRHCHAQGISHSDLKPENIVLLGRHGIHMAKTKGHKGSSKGHRQRAHSAAQQGGTPEFVAPELLLQPEQYAEDGCSPSIDIWAVGVIAYFLLSGKTPFHASSMERIIELVKAGQWTFSPHHVWQGISDGAKDLISCCLQLNPNHRPSAAALLEHPWLRAHPTQHRTLLLNDALHEFRAQYGNQGSMLRTSWIRRSGVLRTMPPGQPPGLSGEASMTGGAAAWTTPSSAGLPCSSQAMAGGAALPMDHRHLAAGAAHDTGRSCRGSVAAARPVGH</sequence>
<organism evidence="8 9">
    <name type="scientific">Haematococcus lacustris</name>
    <name type="common">Green alga</name>
    <name type="synonym">Haematococcus pluvialis</name>
    <dbReference type="NCBI Taxonomy" id="44745"/>
    <lineage>
        <taxon>Eukaryota</taxon>
        <taxon>Viridiplantae</taxon>
        <taxon>Chlorophyta</taxon>
        <taxon>core chlorophytes</taxon>
        <taxon>Chlorophyceae</taxon>
        <taxon>CS clade</taxon>
        <taxon>Chlamydomonadales</taxon>
        <taxon>Haematococcaceae</taxon>
        <taxon>Haematococcus</taxon>
    </lineage>
</organism>
<dbReference type="InterPro" id="IPR008271">
    <property type="entry name" value="Ser/Thr_kinase_AS"/>
</dbReference>
<gene>
    <name evidence="8" type="ORF">HaLaN_27117</name>
</gene>
<proteinExistence type="predicted"/>
<dbReference type="GO" id="GO:0005524">
    <property type="term" value="F:ATP binding"/>
    <property type="evidence" value="ECO:0007669"/>
    <property type="project" value="UniProtKB-KW"/>
</dbReference>
<keyword evidence="2" id="KW-0808">Transferase</keyword>
<evidence type="ECO:0000259" key="7">
    <source>
        <dbReference type="PROSITE" id="PS50011"/>
    </source>
</evidence>
<protein>
    <submittedName>
        <fullName evidence="8">Protein kinase domain-containing protein</fullName>
    </submittedName>
</protein>
<evidence type="ECO:0000256" key="1">
    <source>
        <dbReference type="ARBA" id="ARBA00022527"/>
    </source>
</evidence>
<accession>A0A6A0A7K7</accession>
<comment type="caution">
    <text evidence="8">The sequence shown here is derived from an EMBL/GenBank/DDBJ whole genome shotgun (WGS) entry which is preliminary data.</text>
</comment>
<feature type="domain" description="Protein kinase" evidence="7">
    <location>
        <begin position="1"/>
        <end position="182"/>
    </location>
</feature>
<keyword evidence="9" id="KW-1185">Reference proteome</keyword>
<evidence type="ECO:0000256" key="6">
    <source>
        <dbReference type="SAM" id="MobiDB-lite"/>
    </source>
</evidence>
<reference evidence="8 9" key="1">
    <citation type="submission" date="2020-02" db="EMBL/GenBank/DDBJ databases">
        <title>Draft genome sequence of Haematococcus lacustris strain NIES-144.</title>
        <authorList>
            <person name="Morimoto D."/>
            <person name="Nakagawa S."/>
            <person name="Yoshida T."/>
            <person name="Sawayama S."/>
        </authorList>
    </citation>
    <scope>NUCLEOTIDE SEQUENCE [LARGE SCALE GENOMIC DNA]</scope>
    <source>
        <strain evidence="8 9">NIES-144</strain>
    </source>
</reference>
<evidence type="ECO:0000256" key="2">
    <source>
        <dbReference type="ARBA" id="ARBA00022679"/>
    </source>
</evidence>
<name>A0A6A0A7K7_HAELA</name>